<comment type="caution">
    <text evidence="1">The sequence shown here is derived from an EMBL/GenBank/DDBJ whole genome shotgun (WGS) entry which is preliminary data.</text>
</comment>
<gene>
    <name evidence="1" type="ORF">Pint_01784</name>
</gene>
<evidence type="ECO:0000313" key="1">
    <source>
        <dbReference type="EMBL" id="KAJ0052675.1"/>
    </source>
</evidence>
<dbReference type="Proteomes" id="UP001163603">
    <property type="component" value="Chromosome 1"/>
</dbReference>
<keyword evidence="2" id="KW-1185">Reference proteome</keyword>
<protein>
    <submittedName>
        <fullName evidence="1">Uncharacterized protein</fullName>
    </submittedName>
</protein>
<reference evidence="2" key="1">
    <citation type="journal article" date="2023" name="G3 (Bethesda)">
        <title>Genome assembly and association tests identify interacting loci associated with vigor, precocity, and sex in interspecific pistachio rootstocks.</title>
        <authorList>
            <person name="Palmer W."/>
            <person name="Jacygrad E."/>
            <person name="Sagayaradj S."/>
            <person name="Cavanaugh K."/>
            <person name="Han R."/>
            <person name="Bertier L."/>
            <person name="Beede B."/>
            <person name="Kafkas S."/>
            <person name="Golino D."/>
            <person name="Preece J."/>
            <person name="Michelmore R."/>
        </authorList>
    </citation>
    <scope>NUCLEOTIDE SEQUENCE [LARGE SCALE GENOMIC DNA]</scope>
</reference>
<proteinExistence type="predicted"/>
<sequence>MRINTTNMAEYTGFMRWIGSSSSFLSKYPLYQLQLPGSCFHCNFPNDTTIAYFLVPSSSGFGIKRMARDRL</sequence>
<accession>A0ACC0ZHH7</accession>
<name>A0ACC0ZHH7_9ROSI</name>
<organism evidence="1 2">
    <name type="scientific">Pistacia integerrima</name>
    <dbReference type="NCBI Taxonomy" id="434235"/>
    <lineage>
        <taxon>Eukaryota</taxon>
        <taxon>Viridiplantae</taxon>
        <taxon>Streptophyta</taxon>
        <taxon>Embryophyta</taxon>
        <taxon>Tracheophyta</taxon>
        <taxon>Spermatophyta</taxon>
        <taxon>Magnoliopsida</taxon>
        <taxon>eudicotyledons</taxon>
        <taxon>Gunneridae</taxon>
        <taxon>Pentapetalae</taxon>
        <taxon>rosids</taxon>
        <taxon>malvids</taxon>
        <taxon>Sapindales</taxon>
        <taxon>Anacardiaceae</taxon>
        <taxon>Pistacia</taxon>
    </lineage>
</organism>
<dbReference type="EMBL" id="CM047736">
    <property type="protein sequence ID" value="KAJ0052675.1"/>
    <property type="molecule type" value="Genomic_DNA"/>
</dbReference>
<evidence type="ECO:0000313" key="2">
    <source>
        <dbReference type="Proteomes" id="UP001163603"/>
    </source>
</evidence>